<dbReference type="Pfam" id="PF02458">
    <property type="entry name" value="Transferase"/>
    <property type="match status" value="1"/>
</dbReference>
<keyword evidence="5" id="KW-1185">Reference proteome</keyword>
<dbReference type="PANTHER" id="PTHR31623">
    <property type="entry name" value="F21J9.9"/>
    <property type="match status" value="1"/>
</dbReference>
<organism evidence="4 5">
    <name type="scientific">Populus tomentosa</name>
    <name type="common">Chinese white poplar</name>
    <dbReference type="NCBI Taxonomy" id="118781"/>
    <lineage>
        <taxon>Eukaryota</taxon>
        <taxon>Viridiplantae</taxon>
        <taxon>Streptophyta</taxon>
        <taxon>Embryophyta</taxon>
        <taxon>Tracheophyta</taxon>
        <taxon>Spermatophyta</taxon>
        <taxon>Magnoliopsida</taxon>
        <taxon>eudicotyledons</taxon>
        <taxon>Gunneridae</taxon>
        <taxon>Pentapetalae</taxon>
        <taxon>rosids</taxon>
        <taxon>fabids</taxon>
        <taxon>Malpighiales</taxon>
        <taxon>Salicaceae</taxon>
        <taxon>Saliceae</taxon>
        <taxon>Populus</taxon>
    </lineage>
</organism>
<name>A0A8X8DBD5_POPTO</name>
<dbReference type="OrthoDB" id="10496636at2759"/>
<comment type="caution">
    <text evidence="4">The sequence shown here is derived from an EMBL/GenBank/DDBJ whole genome shotgun (WGS) entry which is preliminary data.</text>
</comment>
<dbReference type="Proteomes" id="UP000886885">
    <property type="component" value="Chromosome 2A"/>
</dbReference>
<keyword evidence="3" id="KW-0012">Acyltransferase</keyword>
<sequence length="193" mass="21441">MVTDHIHVDRFYEVCPLWKPESIVPCLNFLNIQKLSGWTNSLHAVPSLRNHTTMYMHVPLSAIQANIFARGRMVVGGCMSRKIGDGVTAFVFCGTWAAITRGAHHRTVHPDFARASSIFPPIDPFLKTFLEPGRIGAFGKVGAAFMNFTILSETKGSKGITLDGKRMEVFENDPEFLKYAILNTKITSSQQIA</sequence>
<reference evidence="4" key="1">
    <citation type="journal article" date="2020" name="bioRxiv">
        <title>Hybrid origin of Populus tomentosa Carr. identified through genome sequencing and phylogenomic analysis.</title>
        <authorList>
            <person name="An X."/>
            <person name="Gao K."/>
            <person name="Chen Z."/>
            <person name="Li J."/>
            <person name="Yang X."/>
            <person name="Yang X."/>
            <person name="Zhou J."/>
            <person name="Guo T."/>
            <person name="Zhao T."/>
            <person name="Huang S."/>
            <person name="Miao D."/>
            <person name="Khan W.U."/>
            <person name="Rao P."/>
            <person name="Ye M."/>
            <person name="Lei B."/>
            <person name="Liao W."/>
            <person name="Wang J."/>
            <person name="Ji L."/>
            <person name="Li Y."/>
            <person name="Guo B."/>
            <person name="Mustafa N.S."/>
            <person name="Li S."/>
            <person name="Yun Q."/>
            <person name="Keller S.R."/>
            <person name="Mao J."/>
            <person name="Zhang R."/>
            <person name="Strauss S.H."/>
        </authorList>
    </citation>
    <scope>NUCLEOTIDE SEQUENCE</scope>
    <source>
        <strain evidence="4">GM15</strain>
        <tissue evidence="4">Leaf</tissue>
    </source>
</reference>
<proteinExistence type="inferred from homology"/>
<evidence type="ECO:0000256" key="1">
    <source>
        <dbReference type="ARBA" id="ARBA00009861"/>
    </source>
</evidence>
<keyword evidence="2" id="KW-0808">Transferase</keyword>
<evidence type="ECO:0000313" key="5">
    <source>
        <dbReference type="Proteomes" id="UP000886885"/>
    </source>
</evidence>
<evidence type="ECO:0000256" key="2">
    <source>
        <dbReference type="ARBA" id="ARBA00022679"/>
    </source>
</evidence>
<dbReference type="GO" id="GO:0016746">
    <property type="term" value="F:acyltransferase activity"/>
    <property type="evidence" value="ECO:0007669"/>
    <property type="project" value="UniProtKB-KW"/>
</dbReference>
<accession>A0A8X8DBD5</accession>
<dbReference type="PANTHER" id="PTHR31623:SF20">
    <property type="entry name" value="VINORINE SYNTHASE-LIKE"/>
    <property type="match status" value="1"/>
</dbReference>
<comment type="similarity">
    <text evidence="1">Belongs to the plant acyltransferase family.</text>
</comment>
<evidence type="ECO:0000256" key="3">
    <source>
        <dbReference type="ARBA" id="ARBA00023315"/>
    </source>
</evidence>
<gene>
    <name evidence="4" type="ORF">POTOM_007646</name>
</gene>
<dbReference type="AlphaFoldDB" id="A0A8X8DBD5"/>
<evidence type="ECO:0000313" key="4">
    <source>
        <dbReference type="EMBL" id="KAG6786054.1"/>
    </source>
</evidence>
<dbReference type="EMBL" id="JAAWWB010000003">
    <property type="protein sequence ID" value="KAG6786054.1"/>
    <property type="molecule type" value="Genomic_DNA"/>
</dbReference>
<protein>
    <submittedName>
        <fullName evidence="4">Uncharacterized protein</fullName>
    </submittedName>
</protein>